<dbReference type="OrthoDB" id="56182at2759"/>
<accession>A0A9K3Q2U7</accession>
<evidence type="ECO:0000313" key="1">
    <source>
        <dbReference type="EMBL" id="KAG7368380.1"/>
    </source>
</evidence>
<gene>
    <name evidence="1" type="ORF">IV203_031123</name>
</gene>
<dbReference type="AlphaFoldDB" id="A0A9K3Q2U7"/>
<name>A0A9K3Q2U7_9STRA</name>
<dbReference type="Proteomes" id="UP000693970">
    <property type="component" value="Unassembled WGS sequence"/>
</dbReference>
<evidence type="ECO:0000313" key="2">
    <source>
        <dbReference type="Proteomes" id="UP000693970"/>
    </source>
</evidence>
<reference evidence="1" key="2">
    <citation type="submission" date="2021-04" db="EMBL/GenBank/DDBJ databases">
        <authorList>
            <person name="Podell S."/>
        </authorList>
    </citation>
    <scope>NUCLEOTIDE SEQUENCE</scope>
    <source>
        <strain evidence="1">Hildebrandi</strain>
    </source>
</reference>
<keyword evidence="2" id="KW-1185">Reference proteome</keyword>
<sequence length="205" mass="23134">MTSTLSYPSFLYNNNSFYVQDDDLQSESSHSEAAQVYQTWQSEDEDDMMSNPGVVSDEEDDVFMQLEDDEGLLPSSLDDFYETIPQITSTDETLSMMLLSSQCIPSIPSPNIISSSCSHTGTSDAFLSIPGVEDDRARFQTTISKLTESMRRSQETRRSLYARSSGLKDYKRLSSVERVLQSVEFSTHHVDTYCRAMKHTSHASQ</sequence>
<comment type="caution">
    <text evidence="1">The sequence shown here is derived from an EMBL/GenBank/DDBJ whole genome shotgun (WGS) entry which is preliminary data.</text>
</comment>
<organism evidence="1 2">
    <name type="scientific">Nitzschia inconspicua</name>
    <dbReference type="NCBI Taxonomy" id="303405"/>
    <lineage>
        <taxon>Eukaryota</taxon>
        <taxon>Sar</taxon>
        <taxon>Stramenopiles</taxon>
        <taxon>Ochrophyta</taxon>
        <taxon>Bacillariophyta</taxon>
        <taxon>Bacillariophyceae</taxon>
        <taxon>Bacillariophycidae</taxon>
        <taxon>Bacillariales</taxon>
        <taxon>Bacillariaceae</taxon>
        <taxon>Nitzschia</taxon>
    </lineage>
</organism>
<reference evidence="1" key="1">
    <citation type="journal article" date="2021" name="Sci. Rep.">
        <title>Diploid genomic architecture of Nitzschia inconspicua, an elite biomass production diatom.</title>
        <authorList>
            <person name="Oliver A."/>
            <person name="Podell S."/>
            <person name="Pinowska A."/>
            <person name="Traller J.C."/>
            <person name="Smith S.R."/>
            <person name="McClure R."/>
            <person name="Beliaev A."/>
            <person name="Bohutskyi P."/>
            <person name="Hill E.A."/>
            <person name="Rabines A."/>
            <person name="Zheng H."/>
            <person name="Allen L.Z."/>
            <person name="Kuo A."/>
            <person name="Grigoriev I.V."/>
            <person name="Allen A.E."/>
            <person name="Hazlebeck D."/>
            <person name="Allen E.E."/>
        </authorList>
    </citation>
    <scope>NUCLEOTIDE SEQUENCE</scope>
    <source>
        <strain evidence="1">Hildebrandi</strain>
    </source>
</reference>
<protein>
    <submittedName>
        <fullName evidence="1">Uncharacterized protein</fullName>
    </submittedName>
</protein>
<dbReference type="EMBL" id="JAGRRH010000006">
    <property type="protein sequence ID" value="KAG7368380.1"/>
    <property type="molecule type" value="Genomic_DNA"/>
</dbReference>
<proteinExistence type="predicted"/>